<evidence type="ECO:0000256" key="2">
    <source>
        <dbReference type="ARBA" id="ARBA00006448"/>
    </source>
</evidence>
<accession>A0A385Q1Z7</accession>
<keyword evidence="8" id="KW-1185">Reference proteome</keyword>
<keyword evidence="6" id="KW-0472">Membrane</keyword>
<dbReference type="Pfam" id="PF04239">
    <property type="entry name" value="DUF421"/>
    <property type="match status" value="1"/>
</dbReference>
<organism evidence="7 8">
    <name type="scientific">Lachnoanaerobaculum umeaense</name>
    <dbReference type="NCBI Taxonomy" id="617123"/>
    <lineage>
        <taxon>Bacteria</taxon>
        <taxon>Bacillati</taxon>
        <taxon>Bacillota</taxon>
        <taxon>Clostridia</taxon>
        <taxon>Lachnospirales</taxon>
        <taxon>Lachnospiraceae</taxon>
        <taxon>Lachnoanaerobaculum</taxon>
    </lineage>
</organism>
<keyword evidence="3" id="KW-1003">Cell membrane</keyword>
<dbReference type="Proteomes" id="UP000265562">
    <property type="component" value="Chromosome"/>
</dbReference>
<evidence type="ECO:0000313" key="8">
    <source>
        <dbReference type="Proteomes" id="UP000265562"/>
    </source>
</evidence>
<evidence type="ECO:0000256" key="3">
    <source>
        <dbReference type="ARBA" id="ARBA00022475"/>
    </source>
</evidence>
<dbReference type="PANTHER" id="PTHR34582">
    <property type="entry name" value="UPF0702 TRANSMEMBRANE PROTEIN YCAP"/>
    <property type="match status" value="1"/>
</dbReference>
<evidence type="ECO:0000256" key="5">
    <source>
        <dbReference type="ARBA" id="ARBA00022989"/>
    </source>
</evidence>
<reference evidence="7 8" key="1">
    <citation type="submission" date="2018-09" db="EMBL/GenBank/DDBJ databases">
        <title>Genome sequencing of Lachnoanaerobaculum umeaense DSM 23576.</title>
        <authorList>
            <person name="Kook J.-K."/>
            <person name="Park S.-N."/>
            <person name="Lim Y.K."/>
        </authorList>
    </citation>
    <scope>NUCLEOTIDE SEQUENCE [LARGE SCALE GENOMIC DNA]</scope>
    <source>
        <strain evidence="8">DSM 23576 \ CCUG 58757</strain>
    </source>
</reference>
<dbReference type="GO" id="GO:0005886">
    <property type="term" value="C:plasma membrane"/>
    <property type="evidence" value="ECO:0007669"/>
    <property type="project" value="UniProtKB-SubCell"/>
</dbReference>
<evidence type="ECO:0000313" key="7">
    <source>
        <dbReference type="EMBL" id="AYA99617.1"/>
    </source>
</evidence>
<dbReference type="EMBL" id="CP032364">
    <property type="protein sequence ID" value="AYA99617.1"/>
    <property type="molecule type" value="Genomic_DNA"/>
</dbReference>
<dbReference type="InterPro" id="IPR007353">
    <property type="entry name" value="DUF421"/>
</dbReference>
<keyword evidence="5" id="KW-1133">Transmembrane helix</keyword>
<evidence type="ECO:0000256" key="1">
    <source>
        <dbReference type="ARBA" id="ARBA00004651"/>
    </source>
</evidence>
<dbReference type="InterPro" id="IPR023090">
    <property type="entry name" value="UPF0702_alpha/beta_dom_sf"/>
</dbReference>
<gene>
    <name evidence="7" type="ORF">D4A81_06505</name>
</gene>
<dbReference type="PANTHER" id="PTHR34582:SF6">
    <property type="entry name" value="UPF0702 TRANSMEMBRANE PROTEIN YCAP"/>
    <property type="match status" value="1"/>
</dbReference>
<dbReference type="Gene3D" id="3.30.240.20">
    <property type="entry name" value="bsu07140 like domains"/>
    <property type="match status" value="2"/>
</dbReference>
<sequence>MNAFLLVAIKLLIGFFALVIIINISGKGNLAPSSASDQIVNYVLGGIIGGVIYNSSVRILDFIAILCIWCILVLGLKWIKTHNVKAKQLIDGKALTIIDGGKIIVENCKKAGLSAHDVSFKLRTNRIYSTKDVKRAVLEQNGQLILIQSGEENPKFPVITDGQVQSDILEVIGKDEDWLLEELKKQGIEKYSDVFLGEYVNNSLILTIDK</sequence>
<dbReference type="RefSeq" id="WP_111524166.1">
    <property type="nucleotide sequence ID" value="NZ_CP032364.1"/>
</dbReference>
<protein>
    <submittedName>
        <fullName evidence="7">DUF421 domain-containing protein</fullName>
    </submittedName>
</protein>
<dbReference type="Pfam" id="PF20730">
    <property type="entry name" value="YetF_N"/>
    <property type="match status" value="1"/>
</dbReference>
<dbReference type="KEGG" id="lua:D4A81_06505"/>
<dbReference type="AlphaFoldDB" id="A0A385Q1Z7"/>
<evidence type="ECO:0000256" key="4">
    <source>
        <dbReference type="ARBA" id="ARBA00022692"/>
    </source>
</evidence>
<proteinExistence type="inferred from homology"/>
<dbReference type="OrthoDB" id="1076133at2"/>
<evidence type="ECO:0000256" key="6">
    <source>
        <dbReference type="ARBA" id="ARBA00023136"/>
    </source>
</evidence>
<name>A0A385Q1Z7_9FIRM</name>
<comment type="subcellular location">
    <subcellularLocation>
        <location evidence="1">Cell membrane</location>
        <topology evidence="1">Multi-pass membrane protein</topology>
    </subcellularLocation>
</comment>
<dbReference type="InterPro" id="IPR048454">
    <property type="entry name" value="YetF_N"/>
</dbReference>
<comment type="similarity">
    <text evidence="2">Belongs to the UPF0702 family.</text>
</comment>
<keyword evidence="4" id="KW-0812">Transmembrane</keyword>